<evidence type="ECO:0000313" key="1">
    <source>
        <dbReference type="EMBL" id="MFC4906882.1"/>
    </source>
</evidence>
<dbReference type="Proteomes" id="UP001595872">
    <property type="component" value="Unassembled WGS sequence"/>
</dbReference>
<dbReference type="EMBL" id="JBHSIT010000002">
    <property type="protein sequence ID" value="MFC4906882.1"/>
    <property type="molecule type" value="Genomic_DNA"/>
</dbReference>
<sequence length="41" mass="4471">MADERESEAQLLEKRECFSEETDGIIGAAEVVSALLDRGMA</sequence>
<organism evidence="1 2">
    <name type="scientific">Actinomadura gamaensis</name>
    <dbReference type="NCBI Taxonomy" id="1763541"/>
    <lineage>
        <taxon>Bacteria</taxon>
        <taxon>Bacillati</taxon>
        <taxon>Actinomycetota</taxon>
        <taxon>Actinomycetes</taxon>
        <taxon>Streptosporangiales</taxon>
        <taxon>Thermomonosporaceae</taxon>
        <taxon>Actinomadura</taxon>
    </lineage>
</organism>
<proteinExistence type="predicted"/>
<comment type="caution">
    <text evidence="1">The sequence shown here is derived from an EMBL/GenBank/DDBJ whole genome shotgun (WGS) entry which is preliminary data.</text>
</comment>
<dbReference type="RefSeq" id="WP_378252624.1">
    <property type="nucleotide sequence ID" value="NZ_JBHSIT010000002.1"/>
</dbReference>
<evidence type="ECO:0000313" key="2">
    <source>
        <dbReference type="Proteomes" id="UP001595872"/>
    </source>
</evidence>
<reference evidence="2" key="1">
    <citation type="journal article" date="2019" name="Int. J. Syst. Evol. Microbiol.">
        <title>The Global Catalogue of Microorganisms (GCM) 10K type strain sequencing project: providing services to taxonomists for standard genome sequencing and annotation.</title>
        <authorList>
            <consortium name="The Broad Institute Genomics Platform"/>
            <consortium name="The Broad Institute Genome Sequencing Center for Infectious Disease"/>
            <person name="Wu L."/>
            <person name="Ma J."/>
        </authorList>
    </citation>
    <scope>NUCLEOTIDE SEQUENCE [LARGE SCALE GENOMIC DNA]</scope>
    <source>
        <strain evidence="2">KLKA75</strain>
    </source>
</reference>
<accession>A0ABV9TS18</accession>
<gene>
    <name evidence="1" type="ORF">ACFPCY_06100</name>
</gene>
<keyword evidence="2" id="KW-1185">Reference proteome</keyword>
<name>A0ABV9TS18_9ACTN</name>
<protein>
    <submittedName>
        <fullName evidence="1">Uncharacterized protein</fullName>
    </submittedName>
</protein>